<feature type="domain" description="RRM" evidence="8">
    <location>
        <begin position="200"/>
        <end position="287"/>
    </location>
</feature>
<dbReference type="PANTHER" id="PTHR15608:SF0">
    <property type="entry name" value="HIV TAT-SPECIFIC FACTOR 1"/>
    <property type="match status" value="1"/>
</dbReference>
<protein>
    <submittedName>
        <fullName evidence="9">Splicing factor U2AF-associated protein</fullName>
    </submittedName>
</protein>
<keyword evidence="4 6" id="KW-0694">RNA-binding</keyword>
<dbReference type="EMBL" id="CP031051">
    <property type="protein sequence ID" value="QDZ25686.1"/>
    <property type="molecule type" value="Genomic_DNA"/>
</dbReference>
<dbReference type="InterPro" id="IPR000504">
    <property type="entry name" value="RRM_dom"/>
</dbReference>
<feature type="region of interest" description="Disordered" evidence="7">
    <location>
        <begin position="139"/>
        <end position="166"/>
    </location>
</feature>
<dbReference type="GO" id="GO:0000398">
    <property type="term" value="P:mRNA splicing, via spliceosome"/>
    <property type="evidence" value="ECO:0007669"/>
    <property type="project" value="InterPro"/>
</dbReference>
<accession>A0A5B8N069</accession>
<dbReference type="Gene3D" id="3.30.70.330">
    <property type="match status" value="2"/>
</dbReference>
<organism evidence="9 10">
    <name type="scientific">Chloropicon primus</name>
    <dbReference type="NCBI Taxonomy" id="1764295"/>
    <lineage>
        <taxon>Eukaryota</taxon>
        <taxon>Viridiplantae</taxon>
        <taxon>Chlorophyta</taxon>
        <taxon>Chloropicophyceae</taxon>
        <taxon>Chloropicales</taxon>
        <taxon>Chloropicaceae</taxon>
        <taxon>Chloropicon</taxon>
    </lineage>
</organism>
<keyword evidence="5" id="KW-0508">mRNA splicing</keyword>
<dbReference type="Pfam" id="PF00076">
    <property type="entry name" value="RRM_1"/>
    <property type="match status" value="1"/>
</dbReference>
<dbReference type="CDD" id="cd12281">
    <property type="entry name" value="RRM1_TatSF1_like"/>
    <property type="match status" value="1"/>
</dbReference>
<keyword evidence="2" id="KW-0507">mRNA processing</keyword>
<dbReference type="SMART" id="SM00360">
    <property type="entry name" value="RRM"/>
    <property type="match status" value="2"/>
</dbReference>
<evidence type="ECO:0000259" key="8">
    <source>
        <dbReference type="PROSITE" id="PS50102"/>
    </source>
</evidence>
<keyword evidence="3" id="KW-0677">Repeat</keyword>
<name>A0A5B8N069_9CHLO</name>
<dbReference type="InterPro" id="IPR034392">
    <property type="entry name" value="TatSF1-like_RRM1"/>
</dbReference>
<dbReference type="InterPro" id="IPR012677">
    <property type="entry name" value="Nucleotide-bd_a/b_plait_sf"/>
</dbReference>
<gene>
    <name evidence="9" type="ORF">A3770_18p82040</name>
</gene>
<dbReference type="InterPro" id="IPR034393">
    <property type="entry name" value="TatSF1-like"/>
</dbReference>
<evidence type="ECO:0000313" key="9">
    <source>
        <dbReference type="EMBL" id="QDZ25686.1"/>
    </source>
</evidence>
<evidence type="ECO:0000256" key="3">
    <source>
        <dbReference type="ARBA" id="ARBA00022737"/>
    </source>
</evidence>
<evidence type="ECO:0000256" key="5">
    <source>
        <dbReference type="ARBA" id="ARBA00023187"/>
    </source>
</evidence>
<dbReference type="FunFam" id="3.30.70.330:FF:000329">
    <property type="entry name" value="splicing factor U2AF-associated protein 2"/>
    <property type="match status" value="1"/>
</dbReference>
<evidence type="ECO:0000313" key="10">
    <source>
        <dbReference type="Proteomes" id="UP000316726"/>
    </source>
</evidence>
<dbReference type="PANTHER" id="PTHR15608">
    <property type="entry name" value="SPLICING FACTOR U2AF-ASSOCIATED PROTEIN 2"/>
    <property type="match status" value="1"/>
</dbReference>
<dbReference type="GO" id="GO:0005686">
    <property type="term" value="C:U2 snRNP"/>
    <property type="evidence" value="ECO:0007669"/>
    <property type="project" value="TreeGrafter"/>
</dbReference>
<evidence type="ECO:0000256" key="4">
    <source>
        <dbReference type="ARBA" id="ARBA00022884"/>
    </source>
</evidence>
<dbReference type="SUPFAM" id="SSF54928">
    <property type="entry name" value="RNA-binding domain, RBD"/>
    <property type="match status" value="2"/>
</dbReference>
<proteinExistence type="inferred from homology"/>
<evidence type="ECO:0000256" key="2">
    <source>
        <dbReference type="ARBA" id="ARBA00022664"/>
    </source>
</evidence>
<dbReference type="OrthoDB" id="10258585at2759"/>
<keyword evidence="10" id="KW-1185">Reference proteome</keyword>
<dbReference type="InterPro" id="IPR035979">
    <property type="entry name" value="RBD_domain_sf"/>
</dbReference>
<dbReference type="GO" id="GO:0005684">
    <property type="term" value="C:U2-type spliceosomal complex"/>
    <property type="evidence" value="ECO:0007669"/>
    <property type="project" value="TreeGrafter"/>
</dbReference>
<dbReference type="STRING" id="1764295.A0A5B8N069"/>
<dbReference type="AlphaFoldDB" id="A0A5B8N069"/>
<sequence length="453" mass="50749">MASTPGEGEDEEGPWYWLGYGNEVNGPVAATVLRSLLEQGKLPFSHKTLVWRCGVFHWLELHNTEVLSTVANAKRKREPPNGEHEFTDDDGTRYEWSVASGNYVPVVDAKEKKGKGAKVGMESSAGYSMAEMTYEEENAEVAAGGRGKDKPSTSGSGQGSKGGVNEAKVGAALERERQRQKELMQAKKSKEGWFSMSNNTSVYVKGLPDNTTEEEMEEYFKKCGVIKLDENGKPKIKIYTDGETGEPKGDGLVTYLKAPSVELACQILDGAQFRPGSDALSVAAAKFEMKGEAYVKKKRTATDAKRIKRMKEKQEQKALDWSGFDDPEHKSKDVTAIMKYLFDPKEVERGEQSEETFFRELEQDIREECATKCGEVKKVKIYRYNPQGVVSVCFKLPQAAAKCVSIMHGRWFGGKQIEADLFDGHTNYFVKKMEETEEEQQRRLDRFAADLEQ</sequence>
<dbReference type="PROSITE" id="PS50102">
    <property type="entry name" value="RRM"/>
    <property type="match status" value="1"/>
</dbReference>
<dbReference type="GO" id="GO:0003723">
    <property type="term" value="F:RNA binding"/>
    <property type="evidence" value="ECO:0007669"/>
    <property type="project" value="UniProtKB-UniRule"/>
</dbReference>
<evidence type="ECO:0000256" key="6">
    <source>
        <dbReference type="PROSITE-ProRule" id="PRU00176"/>
    </source>
</evidence>
<evidence type="ECO:0000256" key="1">
    <source>
        <dbReference type="ARBA" id="ARBA00007747"/>
    </source>
</evidence>
<dbReference type="Proteomes" id="UP000316726">
    <property type="component" value="Chromosome 18"/>
</dbReference>
<evidence type="ECO:0000256" key="7">
    <source>
        <dbReference type="SAM" id="MobiDB-lite"/>
    </source>
</evidence>
<dbReference type="FunFam" id="3.30.70.330:FF:000105">
    <property type="entry name" value="HIV Tat-specific factor 1 homolog"/>
    <property type="match status" value="1"/>
</dbReference>
<comment type="similarity">
    <text evidence="1">Belongs to the HTATSF1 family.</text>
</comment>
<reference evidence="9 10" key="1">
    <citation type="submission" date="2018-07" db="EMBL/GenBank/DDBJ databases">
        <title>The complete nuclear genome of the prasinophyte Chloropicon primus (CCMP1205).</title>
        <authorList>
            <person name="Pombert J.-F."/>
            <person name="Otis C."/>
            <person name="Turmel M."/>
            <person name="Lemieux C."/>
        </authorList>
    </citation>
    <scope>NUCLEOTIDE SEQUENCE [LARGE SCALE GENOMIC DNA]</scope>
    <source>
        <strain evidence="9 10">CCMP1205</strain>
    </source>
</reference>